<dbReference type="InterPro" id="IPR016131">
    <property type="entry name" value="Haemerythrin_Fe_BS"/>
</dbReference>
<dbReference type="InterPro" id="IPR035965">
    <property type="entry name" value="PAS-like_dom_sf"/>
</dbReference>
<dbReference type="Proteomes" id="UP000625804">
    <property type="component" value="Unassembled WGS sequence"/>
</dbReference>
<evidence type="ECO:0000259" key="5">
    <source>
        <dbReference type="PROSITE" id="PS50887"/>
    </source>
</evidence>
<dbReference type="CDD" id="cd12107">
    <property type="entry name" value="Hemerythrin"/>
    <property type="match status" value="1"/>
</dbReference>
<dbReference type="GO" id="GO:0046872">
    <property type="term" value="F:metal ion binding"/>
    <property type="evidence" value="ECO:0007669"/>
    <property type="project" value="UniProtKB-KW"/>
</dbReference>
<evidence type="ECO:0000313" key="6">
    <source>
        <dbReference type="EMBL" id="NSL53199.1"/>
    </source>
</evidence>
<dbReference type="FunFam" id="3.30.70.270:FF:000001">
    <property type="entry name" value="Diguanylate cyclase domain protein"/>
    <property type="match status" value="1"/>
</dbReference>
<evidence type="ECO:0000259" key="4">
    <source>
        <dbReference type="PROSITE" id="PS50112"/>
    </source>
</evidence>
<accession>A0A8J8KCL5</accession>
<evidence type="ECO:0000313" key="7">
    <source>
        <dbReference type="Proteomes" id="UP000625804"/>
    </source>
</evidence>
<dbReference type="Pfam" id="PF01814">
    <property type="entry name" value="Hemerythrin"/>
    <property type="match status" value="1"/>
</dbReference>
<dbReference type="EMBL" id="JABTTE010000031">
    <property type="protein sequence ID" value="NSL53199.1"/>
    <property type="molecule type" value="Genomic_DNA"/>
</dbReference>
<dbReference type="CDD" id="cd01949">
    <property type="entry name" value="GGDEF"/>
    <property type="match status" value="1"/>
</dbReference>
<dbReference type="GO" id="GO:0052621">
    <property type="term" value="F:diguanylate cyclase activity"/>
    <property type="evidence" value="ECO:0007669"/>
    <property type="project" value="TreeGrafter"/>
</dbReference>
<dbReference type="PROSITE" id="PS51257">
    <property type="entry name" value="PROKAR_LIPOPROTEIN"/>
    <property type="match status" value="1"/>
</dbReference>
<sequence length="572" mass="67089">MEKLCFNEFFNNSPTAYSCHKVILDNEGNPYDCQYLHINKAFEKLMQIERPKVINKSIYDIFPEGCEGENEWKKIIQEVNTNQTSAQFDIHHPSIQKWIRIDVFPLCNGLIGCIYHDVTKEYRLDHEIEGFLKVNIDMLCITDMDGNFLKVNKAFERILGYQLEDFEGKKYISFIHPEDVPASNEVMNKLKEKQSVSSFVNRVRTKDGTYKYIEWHSEPYGSYIYLSAQDITETRELQMKLYKNNQNLIELTKVLEAKNKILNDLAIRDELTGLYNRHFIDQRIEKEMAQADRKNQPLSMIIFDLDHFKCINDIWGHPIGDEVLKEVANLANNLVCEPNFIARLGGEEFVIIMPNTNLQQATRVAENIRLEMEHSHHPIVGQITASFGVAERKEAESYYSWYKRTDKAMYRAKESGRNRVCSSEDQDHCFNTLVKIEWNEDWESGNEMIDEEHRLLVEKANSLFYLFLSDSENEKMMKQIDVILKDIIKHFCNEEEILLDAGYPDYEKHAKIHETLLDKVFKFKEAYQNGVLKLSEFFSFIVNDVIIGHIQNSDTDYFTHLQDNELEFTTSL</sequence>
<dbReference type="NCBIfam" id="TIGR00229">
    <property type="entry name" value="sensory_box"/>
    <property type="match status" value="1"/>
</dbReference>
<feature type="domain" description="PAS" evidence="4">
    <location>
        <begin position="141"/>
        <end position="194"/>
    </location>
</feature>
<dbReference type="InterPro" id="IPR012827">
    <property type="entry name" value="Hemerythrin_metal-bd"/>
</dbReference>
<dbReference type="Pfam" id="PF00990">
    <property type="entry name" value="GGDEF"/>
    <property type="match status" value="1"/>
</dbReference>
<dbReference type="InterPro" id="IPR012312">
    <property type="entry name" value="Hemerythrin-like"/>
</dbReference>
<dbReference type="PROSITE" id="PS50112">
    <property type="entry name" value="PAS"/>
    <property type="match status" value="1"/>
</dbReference>
<dbReference type="SMART" id="SM00091">
    <property type="entry name" value="PAS"/>
    <property type="match status" value="2"/>
</dbReference>
<evidence type="ECO:0000256" key="2">
    <source>
        <dbReference type="ARBA" id="ARBA00022723"/>
    </source>
</evidence>
<evidence type="ECO:0000256" key="3">
    <source>
        <dbReference type="ARBA" id="ARBA00023004"/>
    </source>
</evidence>
<dbReference type="Gene3D" id="3.30.70.270">
    <property type="match status" value="1"/>
</dbReference>
<dbReference type="InterPro" id="IPR000014">
    <property type="entry name" value="PAS"/>
</dbReference>
<dbReference type="PROSITE" id="PS50887">
    <property type="entry name" value="GGDEF"/>
    <property type="match status" value="1"/>
</dbReference>
<feature type="domain" description="GGDEF" evidence="5">
    <location>
        <begin position="296"/>
        <end position="425"/>
    </location>
</feature>
<dbReference type="InterPro" id="IPR050469">
    <property type="entry name" value="Diguanylate_Cyclase"/>
</dbReference>
<keyword evidence="2" id="KW-0479">Metal-binding</keyword>
<dbReference type="AlphaFoldDB" id="A0A8J8KCL5"/>
<dbReference type="NCBIfam" id="TIGR02481">
    <property type="entry name" value="hemeryth_dom"/>
    <property type="match status" value="1"/>
</dbReference>
<dbReference type="Pfam" id="PF08447">
    <property type="entry name" value="PAS_3"/>
    <property type="match status" value="1"/>
</dbReference>
<dbReference type="InterPro" id="IPR043128">
    <property type="entry name" value="Rev_trsase/Diguanyl_cyclase"/>
</dbReference>
<dbReference type="PANTHER" id="PTHR45138">
    <property type="entry name" value="REGULATORY COMPONENTS OF SENSORY TRANSDUCTION SYSTEM"/>
    <property type="match status" value="1"/>
</dbReference>
<reference evidence="6" key="1">
    <citation type="submission" date="2020-06" db="EMBL/GenBank/DDBJ databases">
        <title>A novel thermopfilic bacterium from Erzurum, Turkey.</title>
        <authorList>
            <person name="Adiguzel A."/>
            <person name="Ay H."/>
            <person name="Baltaci M.O."/>
        </authorList>
    </citation>
    <scope>NUCLEOTIDE SEQUENCE</scope>
    <source>
        <strain evidence="6">P2</strain>
    </source>
</reference>
<gene>
    <name evidence="6" type="ORF">HR057_15770</name>
</gene>
<dbReference type="SUPFAM" id="SSF47188">
    <property type="entry name" value="Hemerythrin-like"/>
    <property type="match status" value="1"/>
</dbReference>
<dbReference type="NCBIfam" id="TIGR00254">
    <property type="entry name" value="GGDEF"/>
    <property type="match status" value="1"/>
</dbReference>
<dbReference type="PROSITE" id="PS00550">
    <property type="entry name" value="HEMERYTHRINS"/>
    <property type="match status" value="1"/>
</dbReference>
<dbReference type="SUPFAM" id="SSF55785">
    <property type="entry name" value="PYP-like sensor domain (PAS domain)"/>
    <property type="match status" value="1"/>
</dbReference>
<dbReference type="InterPro" id="IPR029787">
    <property type="entry name" value="Nucleotide_cyclase"/>
</dbReference>
<protein>
    <submittedName>
        <fullName evidence="6">Diguanylate cyclase</fullName>
    </submittedName>
</protein>
<dbReference type="PANTHER" id="PTHR45138:SF9">
    <property type="entry name" value="DIGUANYLATE CYCLASE DGCM-RELATED"/>
    <property type="match status" value="1"/>
</dbReference>
<dbReference type="Pfam" id="PF13426">
    <property type="entry name" value="PAS_9"/>
    <property type="match status" value="1"/>
</dbReference>
<dbReference type="CDD" id="cd00130">
    <property type="entry name" value="PAS"/>
    <property type="match status" value="1"/>
</dbReference>
<dbReference type="Gene3D" id="3.30.450.20">
    <property type="entry name" value="PAS domain"/>
    <property type="match status" value="2"/>
</dbReference>
<keyword evidence="7" id="KW-1185">Reference proteome</keyword>
<proteinExistence type="inferred from homology"/>
<dbReference type="RefSeq" id="WP_173732399.1">
    <property type="nucleotide sequence ID" value="NZ_JABTTE010000031.1"/>
</dbReference>
<dbReference type="InterPro" id="IPR000160">
    <property type="entry name" value="GGDEF_dom"/>
</dbReference>
<name>A0A8J8KCL5_9BACI</name>
<dbReference type="SMART" id="SM00267">
    <property type="entry name" value="GGDEF"/>
    <property type="match status" value="1"/>
</dbReference>
<dbReference type="InterPro" id="IPR035938">
    <property type="entry name" value="Hemerythrin-like_sf"/>
</dbReference>
<organism evidence="6 7">
    <name type="scientific">Calidifontibacillus erzurumensis</name>
    <dbReference type="NCBI Taxonomy" id="2741433"/>
    <lineage>
        <taxon>Bacteria</taxon>
        <taxon>Bacillati</taxon>
        <taxon>Bacillota</taxon>
        <taxon>Bacilli</taxon>
        <taxon>Bacillales</taxon>
        <taxon>Bacillaceae</taxon>
        <taxon>Calidifontibacillus/Schinkia group</taxon>
        <taxon>Calidifontibacillus</taxon>
    </lineage>
</organism>
<keyword evidence="3" id="KW-0408">Iron</keyword>
<dbReference type="Gene3D" id="1.20.120.50">
    <property type="entry name" value="Hemerythrin-like"/>
    <property type="match status" value="1"/>
</dbReference>
<comment type="caution">
    <text evidence="6">The sequence shown here is derived from an EMBL/GenBank/DDBJ whole genome shotgun (WGS) entry which is preliminary data.</text>
</comment>
<dbReference type="SUPFAM" id="SSF55073">
    <property type="entry name" value="Nucleotide cyclase"/>
    <property type="match status" value="1"/>
</dbReference>
<dbReference type="InterPro" id="IPR013655">
    <property type="entry name" value="PAS_fold_3"/>
</dbReference>
<comment type="similarity">
    <text evidence="1">Belongs to the hemerythrin family.</text>
</comment>
<evidence type="ECO:0000256" key="1">
    <source>
        <dbReference type="ARBA" id="ARBA00010587"/>
    </source>
</evidence>